<dbReference type="InterPro" id="IPR039643">
    <property type="entry name" value="DhaM"/>
</dbReference>
<dbReference type="Gene3D" id="3.40.50.510">
    <property type="entry name" value="Phosphotransferase system, mannose-type IIA component"/>
    <property type="match status" value="1"/>
</dbReference>
<evidence type="ECO:0000256" key="2">
    <source>
        <dbReference type="ARBA" id="ARBA00002788"/>
    </source>
</evidence>
<keyword evidence="8" id="KW-1185">Reference proteome</keyword>
<dbReference type="Proteomes" id="UP000093514">
    <property type="component" value="Unassembled WGS sequence"/>
</dbReference>
<dbReference type="InterPro" id="IPR036662">
    <property type="entry name" value="PTS_EIIA_man-typ_sf"/>
</dbReference>
<dbReference type="GO" id="GO:0019563">
    <property type="term" value="P:glycerol catabolic process"/>
    <property type="evidence" value="ECO:0007669"/>
    <property type="project" value="InterPro"/>
</dbReference>
<dbReference type="GO" id="GO:0047324">
    <property type="term" value="F:phosphoenolpyruvate-glycerone phosphotransferase activity"/>
    <property type="evidence" value="ECO:0007669"/>
    <property type="project" value="UniProtKB-EC"/>
</dbReference>
<protein>
    <recommendedName>
        <fullName evidence="3">phosphoenolpyruvate--glycerone phosphotransferase</fullName>
        <ecNumber evidence="3">2.7.1.121</ecNumber>
    </recommendedName>
</protein>
<evidence type="ECO:0000259" key="6">
    <source>
        <dbReference type="PROSITE" id="PS51096"/>
    </source>
</evidence>
<dbReference type="EC" id="2.7.1.121" evidence="3"/>
<evidence type="ECO:0000256" key="4">
    <source>
        <dbReference type="ARBA" id="ARBA00022679"/>
    </source>
</evidence>
<dbReference type="NCBIfam" id="TIGR02364">
    <property type="entry name" value="dha_pts"/>
    <property type="match status" value="1"/>
</dbReference>
<comment type="caution">
    <text evidence="7">The sequence shown here is derived from an EMBL/GenBank/DDBJ whole genome shotgun (WGS) entry which is preliminary data.</text>
</comment>
<reference evidence="7 8" key="2">
    <citation type="submission" date="2016-08" db="EMBL/GenBank/DDBJ databases">
        <title>Orenia metallireducens sp. nov. strain Z6, a Novel Metal-reducing Firmicute from the Deep Subsurface.</title>
        <authorList>
            <person name="Maxim B.I."/>
            <person name="Kenneth K."/>
            <person name="Flynn T.M."/>
            <person name="Oloughlin E.J."/>
            <person name="Locke R.A."/>
            <person name="Weber J.R."/>
            <person name="Egan S.M."/>
            <person name="Mackie R.I."/>
            <person name="Cann I.K."/>
        </authorList>
    </citation>
    <scope>NUCLEOTIDE SEQUENCE [LARGE SCALE GENOMIC DNA]</scope>
    <source>
        <strain evidence="7 8">Z6</strain>
    </source>
</reference>
<comment type="subunit">
    <text evidence="5">Homodimer. The dihydroxyacetone kinase complex is composed of a homodimer of DhaM, a homodimer of DhaK and the subunit DhaL.</text>
</comment>
<evidence type="ECO:0000256" key="1">
    <source>
        <dbReference type="ARBA" id="ARBA00001113"/>
    </source>
</evidence>
<dbReference type="SUPFAM" id="SSF53062">
    <property type="entry name" value="PTS system fructose IIA component-like"/>
    <property type="match status" value="1"/>
</dbReference>
<accession>A0A1C0AAT7</accession>
<sequence>MVGILVVSHSSKIAEGIEGLVKELVPREIPLISIGGDGYGGIGTDIEDIIEAVEELYTDKGVIIIGDVGSSLMNSKMALEILELEGYTNVVVSSAPLVEGAMVAAIETNLGKDLNDIKEKIESKQLIELI</sequence>
<dbReference type="Pfam" id="PF03610">
    <property type="entry name" value="EIIA-man"/>
    <property type="match status" value="1"/>
</dbReference>
<keyword evidence="4" id="KW-0808">Transferase</keyword>
<dbReference type="InterPro" id="IPR012844">
    <property type="entry name" value="DhaM_N"/>
</dbReference>
<dbReference type="EMBL" id="LWDV01000008">
    <property type="protein sequence ID" value="OCL27396.1"/>
    <property type="molecule type" value="Genomic_DNA"/>
</dbReference>
<dbReference type="AlphaFoldDB" id="A0A1C0AAT7"/>
<comment type="catalytic activity">
    <reaction evidence="1">
        <text>dihydroxyacetone + phosphoenolpyruvate = dihydroxyacetone phosphate + pyruvate</text>
        <dbReference type="Rhea" id="RHEA:18381"/>
        <dbReference type="ChEBI" id="CHEBI:15361"/>
        <dbReference type="ChEBI" id="CHEBI:16016"/>
        <dbReference type="ChEBI" id="CHEBI:57642"/>
        <dbReference type="ChEBI" id="CHEBI:58702"/>
        <dbReference type="EC" id="2.7.1.121"/>
    </reaction>
</comment>
<dbReference type="RefSeq" id="WP_068717231.1">
    <property type="nucleotide sequence ID" value="NZ_LWDV01000008.1"/>
</dbReference>
<reference evidence="8" key="1">
    <citation type="submission" date="2016-07" db="EMBL/GenBank/DDBJ databases">
        <authorList>
            <person name="Florea S."/>
            <person name="Webb J.S."/>
            <person name="Jaromczyk J."/>
            <person name="Schardl C.L."/>
        </authorList>
    </citation>
    <scope>NUCLEOTIDE SEQUENCE [LARGE SCALE GENOMIC DNA]</scope>
    <source>
        <strain evidence="8">Z6</strain>
    </source>
</reference>
<proteinExistence type="predicted"/>
<comment type="function">
    <text evidence="2">Component of the dihydroxyacetone kinase complex, which is responsible for the phosphoenolpyruvate (PEP)-dependent phosphorylation of dihydroxyacetone. DhaM serves as the phosphoryl donor. Is phosphorylated by phosphoenolpyruvate in an EI- and HPr-dependent reaction, and a phosphorelay system on histidine residues finally leads to phosphoryl transfer to DhaL and dihydroxyacetone.</text>
</comment>
<gene>
    <name evidence="7" type="ORF">U472_05095</name>
</gene>
<dbReference type="PROSITE" id="PS51096">
    <property type="entry name" value="PTS_EIIA_TYPE_4"/>
    <property type="match status" value="1"/>
</dbReference>
<feature type="domain" description="PTS EIIA type-4" evidence="6">
    <location>
        <begin position="1"/>
        <end position="130"/>
    </location>
</feature>
<evidence type="ECO:0000256" key="5">
    <source>
        <dbReference type="ARBA" id="ARBA00046577"/>
    </source>
</evidence>
<organism evidence="7 8">
    <name type="scientific">Orenia metallireducens</name>
    <dbReference type="NCBI Taxonomy" id="1413210"/>
    <lineage>
        <taxon>Bacteria</taxon>
        <taxon>Bacillati</taxon>
        <taxon>Bacillota</taxon>
        <taxon>Clostridia</taxon>
        <taxon>Halanaerobiales</taxon>
        <taxon>Halobacteroidaceae</taxon>
        <taxon>Orenia</taxon>
    </lineage>
</organism>
<dbReference type="GO" id="GO:0009401">
    <property type="term" value="P:phosphoenolpyruvate-dependent sugar phosphotransferase system"/>
    <property type="evidence" value="ECO:0007669"/>
    <property type="project" value="InterPro"/>
</dbReference>
<name>A0A1C0AAT7_9FIRM</name>
<evidence type="ECO:0000313" key="7">
    <source>
        <dbReference type="EMBL" id="OCL27396.1"/>
    </source>
</evidence>
<dbReference type="PANTHER" id="PTHR38594:SF1">
    <property type="entry name" value="PEP-DEPENDENT DIHYDROXYACETONE KINASE, PHOSPHORYL DONOR SUBUNIT DHAM"/>
    <property type="match status" value="1"/>
</dbReference>
<dbReference type="InterPro" id="IPR004701">
    <property type="entry name" value="PTS_EIIA_man-typ"/>
</dbReference>
<dbReference type="GO" id="GO:0016020">
    <property type="term" value="C:membrane"/>
    <property type="evidence" value="ECO:0007669"/>
    <property type="project" value="InterPro"/>
</dbReference>
<evidence type="ECO:0000256" key="3">
    <source>
        <dbReference type="ARBA" id="ARBA00012095"/>
    </source>
</evidence>
<dbReference type="PANTHER" id="PTHR38594">
    <property type="entry name" value="PEP-DEPENDENT DIHYDROXYACETONE KINASE, PHOSPHORYL DONOR SUBUNIT DHAM"/>
    <property type="match status" value="1"/>
</dbReference>
<evidence type="ECO:0000313" key="8">
    <source>
        <dbReference type="Proteomes" id="UP000093514"/>
    </source>
</evidence>